<gene>
    <name evidence="4" type="ORF">GA_TR19044_c0_g1_i1_g.61158</name>
</gene>
<keyword evidence="4" id="KW-0255">Endonuclease</keyword>
<dbReference type="PANTHER" id="PTHR10150">
    <property type="entry name" value="DNA REPAIR ENDONUCLEASE XPF"/>
    <property type="match status" value="1"/>
</dbReference>
<dbReference type="GO" id="GO:0000110">
    <property type="term" value="C:nucleotide-excision repair factor 1 complex"/>
    <property type="evidence" value="ECO:0007669"/>
    <property type="project" value="TreeGrafter"/>
</dbReference>
<name>A0A1J3CU88_NOCCA</name>
<reference evidence="4" key="1">
    <citation type="submission" date="2016-07" db="EMBL/GenBank/DDBJ databases">
        <title>De novo transcriptome assembly of four accessions of the metal hyperaccumulator plant Noccaea caerulescens.</title>
        <authorList>
            <person name="Blande D."/>
            <person name="Halimaa P."/>
            <person name="Tervahauta A.I."/>
            <person name="Aarts M.G."/>
            <person name="Karenlampi S.O."/>
        </authorList>
    </citation>
    <scope>NUCLEOTIDE SEQUENCE</scope>
</reference>
<keyword evidence="1" id="KW-0227">DNA damage</keyword>
<accession>A0A1J3CU88</accession>
<sequence>MALKFQQQIISDLLEESNGGLVILSSGLSLAKLIASLLLLHSPSQGTLLLLLSPASQSLKSRILHYISSLDSSPPPAEITADLPANQRYSLYSSGLPFFITPRILIVDLLTQRIPVSSLAGIFILNAHSLSETSTEAFIVRIVKTLNGSAYVRAFSDKPQAMVSGFAKTERTMRALFLRRLHLWPRFQLDVSQELEREPPEVVDIRVSMSNYMVGIQKAIVEVMDACLKEMKKTNKVDVDDLTVESGLFKSFDEIVRRQLDPIWHTLGKRTKQLVSDLKTLRKLLDYLVRYDAVSFLKFLDALRVSESYQSVWLFAESSYKIFDFAKKRVYRLMKASDVVKSKEHVKNTSGKKRKSNASVEAVGGATAATGVVLEEVLEEPPKWKVLRVSD</sequence>
<protein>
    <submittedName>
        <fullName evidence="4">DNA repair endonuclease UVH1</fullName>
    </submittedName>
</protein>
<evidence type="ECO:0000256" key="1">
    <source>
        <dbReference type="ARBA" id="ARBA00022763"/>
    </source>
</evidence>
<keyword evidence="4" id="KW-0540">Nuclease</keyword>
<dbReference type="GO" id="GO:0000712">
    <property type="term" value="P:resolution of meiotic recombination intermediates"/>
    <property type="evidence" value="ECO:0007669"/>
    <property type="project" value="TreeGrafter"/>
</dbReference>
<dbReference type="PANTHER" id="PTHR10150:SF0">
    <property type="entry name" value="DNA REPAIR ENDONUCLEASE XPF"/>
    <property type="match status" value="1"/>
</dbReference>
<organism evidence="4">
    <name type="scientific">Noccaea caerulescens</name>
    <name type="common">Alpine penny-cress</name>
    <name type="synonym">Thlaspi caerulescens</name>
    <dbReference type="NCBI Taxonomy" id="107243"/>
    <lineage>
        <taxon>Eukaryota</taxon>
        <taxon>Viridiplantae</taxon>
        <taxon>Streptophyta</taxon>
        <taxon>Embryophyta</taxon>
        <taxon>Tracheophyta</taxon>
        <taxon>Spermatophyta</taxon>
        <taxon>Magnoliopsida</taxon>
        <taxon>eudicotyledons</taxon>
        <taxon>Gunneridae</taxon>
        <taxon>Pentapetalae</taxon>
        <taxon>rosids</taxon>
        <taxon>malvids</taxon>
        <taxon>Brassicales</taxon>
        <taxon>Brassicaceae</taxon>
        <taxon>Coluteocarpeae</taxon>
        <taxon>Noccaea</taxon>
    </lineage>
</organism>
<dbReference type="GO" id="GO:0003684">
    <property type="term" value="F:damaged DNA binding"/>
    <property type="evidence" value="ECO:0007669"/>
    <property type="project" value="TreeGrafter"/>
</dbReference>
<dbReference type="EMBL" id="GEVI01021929">
    <property type="protein sequence ID" value="JAU10391.1"/>
    <property type="molecule type" value="Transcribed_RNA"/>
</dbReference>
<dbReference type="GO" id="GO:0000014">
    <property type="term" value="F:single-stranded DNA endodeoxyribonuclease activity"/>
    <property type="evidence" value="ECO:0007669"/>
    <property type="project" value="TreeGrafter"/>
</dbReference>
<dbReference type="GO" id="GO:0003697">
    <property type="term" value="F:single-stranded DNA binding"/>
    <property type="evidence" value="ECO:0007669"/>
    <property type="project" value="TreeGrafter"/>
</dbReference>
<evidence type="ECO:0000256" key="2">
    <source>
        <dbReference type="ARBA" id="ARBA00022801"/>
    </source>
</evidence>
<dbReference type="GO" id="GO:0000724">
    <property type="term" value="P:double-strand break repair via homologous recombination"/>
    <property type="evidence" value="ECO:0007669"/>
    <property type="project" value="TreeGrafter"/>
</dbReference>
<evidence type="ECO:0000313" key="4">
    <source>
        <dbReference type="EMBL" id="JAU10391.1"/>
    </source>
</evidence>
<keyword evidence="3" id="KW-0234">DNA repair</keyword>
<keyword evidence="2" id="KW-0378">Hydrolase</keyword>
<dbReference type="GO" id="GO:1901255">
    <property type="term" value="P:nucleotide-excision repair involved in interstrand cross-link repair"/>
    <property type="evidence" value="ECO:0007669"/>
    <property type="project" value="TreeGrafter"/>
</dbReference>
<dbReference type="AlphaFoldDB" id="A0A1J3CU88"/>
<evidence type="ECO:0000256" key="3">
    <source>
        <dbReference type="ARBA" id="ARBA00023204"/>
    </source>
</evidence>
<proteinExistence type="predicted"/>